<feature type="domain" description="4Fe-4S ferredoxin-type" evidence="6">
    <location>
        <begin position="514"/>
        <end position="543"/>
    </location>
</feature>
<keyword evidence="3" id="KW-0408">Iron</keyword>
<dbReference type="GO" id="GO:0046872">
    <property type="term" value="F:metal ion binding"/>
    <property type="evidence" value="ECO:0007669"/>
    <property type="project" value="UniProtKB-KW"/>
</dbReference>
<dbReference type="Proteomes" id="UP000037822">
    <property type="component" value="Unassembled WGS sequence"/>
</dbReference>
<organism evidence="7 8">
    <name type="scientific">Bosea vaviloviae</name>
    <dbReference type="NCBI Taxonomy" id="1526658"/>
    <lineage>
        <taxon>Bacteria</taxon>
        <taxon>Pseudomonadati</taxon>
        <taxon>Pseudomonadota</taxon>
        <taxon>Alphaproteobacteria</taxon>
        <taxon>Hyphomicrobiales</taxon>
        <taxon>Boseaceae</taxon>
        <taxon>Bosea</taxon>
    </lineage>
</organism>
<dbReference type="SUPFAM" id="SSF54862">
    <property type="entry name" value="4Fe-4S ferredoxins"/>
    <property type="match status" value="1"/>
</dbReference>
<dbReference type="EMBL" id="LGSZ01000010">
    <property type="protein sequence ID" value="KPH82780.1"/>
    <property type="molecule type" value="Genomic_DNA"/>
</dbReference>
<evidence type="ECO:0000256" key="4">
    <source>
        <dbReference type="ARBA" id="ARBA00023014"/>
    </source>
</evidence>
<dbReference type="OrthoDB" id="9800445at2"/>
<evidence type="ECO:0000256" key="1">
    <source>
        <dbReference type="ARBA" id="ARBA00022485"/>
    </source>
</evidence>
<comment type="caution">
    <text evidence="7">The sequence shown here is derived from an EMBL/GenBank/DDBJ whole genome shotgun (WGS) entry which is preliminary data.</text>
</comment>
<dbReference type="GO" id="GO:0051539">
    <property type="term" value="F:4 iron, 4 sulfur cluster binding"/>
    <property type="evidence" value="ECO:0007669"/>
    <property type="project" value="UniProtKB-KW"/>
</dbReference>
<feature type="domain" description="4Fe-4S ferredoxin-type" evidence="6">
    <location>
        <begin position="545"/>
        <end position="574"/>
    </location>
</feature>
<dbReference type="Pfam" id="PF12838">
    <property type="entry name" value="Fer4_7"/>
    <property type="match status" value="2"/>
</dbReference>
<dbReference type="InterPro" id="IPR017900">
    <property type="entry name" value="4Fe4S_Fe_S_CS"/>
</dbReference>
<evidence type="ECO:0000256" key="3">
    <source>
        <dbReference type="ARBA" id="ARBA00023004"/>
    </source>
</evidence>
<gene>
    <name evidence="7" type="ORF">AE618_01525</name>
</gene>
<dbReference type="PANTHER" id="PTHR43687:SF4">
    <property type="entry name" value="BLR5484 PROTEIN"/>
    <property type="match status" value="1"/>
</dbReference>
<dbReference type="AlphaFoldDB" id="A0A0N1FHH1"/>
<feature type="compositionally biased region" description="Basic and acidic residues" evidence="5">
    <location>
        <begin position="662"/>
        <end position="679"/>
    </location>
</feature>
<keyword evidence="2" id="KW-0479">Metal-binding</keyword>
<accession>A0A0N1FHH1</accession>
<sequence length="679" mass="72306">MPDATRTLMVCSCEDTMPLDPGALARGCQSGDIRTARHLCRTQTELFTRALGDSTQITVGCTQEAPLFEEIAADLDYAGEITFANIRETAGWAREAKAAGPKMAALLAAAAEPMPPVSFTTLTSKGVALVYGRDEIALSVGKRLAEHLDVTILLSRPGDITPPRVDETPVLKGTIAGATGWLGAFELRIDDYAAPAPSSRAKLVFGEPRNGATSHCDIVIDVSGGTSLFPAGELRAGYLRADPGSPAAIEKLIAEAGHLVGEFDKPTYVRLNEDLCAHSRSQKTGCTRCLELCPTGAITPNGDHVAISAEICAGCGACAAVCPTGAVTYALPPTDALLRRLRTLLATYAEAGGRDPIVLLHDGEHGEALIDALARFGDGLPARVLPLRINEITQIGLETFAAALSFGAASVQVLGRARPKHDLSGLQRNLAYANTLAAALGFGSTSAGLIETDDPDQLAAALARLAPGTVSPLPARFRPMGDGRPLLRQTLTELHAAAPSPVASVALPERAPFGTVHVETEGCTLCLACVSACPVQALSDDPERPTLSFQEDLCVQCGLCEATCPENVITLEPRLDFEAWKGGRRVLKQEEPFHCISCAKPFGVRSTIEKIAAKLENKHWMFSGDAAKRISVIRMCEDCRVEVVVNESFDPHLSPQRPNVRTTEDYLRERRERGEDPLQ</sequence>
<evidence type="ECO:0000259" key="6">
    <source>
        <dbReference type="PROSITE" id="PS51379"/>
    </source>
</evidence>
<dbReference type="InterPro" id="IPR017896">
    <property type="entry name" value="4Fe4S_Fe-S-bd"/>
</dbReference>
<evidence type="ECO:0000256" key="5">
    <source>
        <dbReference type="SAM" id="MobiDB-lite"/>
    </source>
</evidence>
<name>A0A0N1FHH1_9HYPH</name>
<keyword evidence="4" id="KW-0411">Iron-sulfur</keyword>
<keyword evidence="8" id="KW-1185">Reference proteome</keyword>
<evidence type="ECO:0000313" key="8">
    <source>
        <dbReference type="Proteomes" id="UP000037822"/>
    </source>
</evidence>
<feature type="region of interest" description="Disordered" evidence="5">
    <location>
        <begin position="652"/>
        <end position="679"/>
    </location>
</feature>
<dbReference type="PROSITE" id="PS00198">
    <property type="entry name" value="4FE4S_FER_1"/>
    <property type="match status" value="2"/>
</dbReference>
<dbReference type="RefSeq" id="WP_054207297.1">
    <property type="nucleotide sequence ID" value="NZ_LGSZ01000010.1"/>
</dbReference>
<dbReference type="PANTHER" id="PTHR43687">
    <property type="entry name" value="ADENYLYLSULFATE REDUCTASE, BETA SUBUNIT"/>
    <property type="match status" value="1"/>
</dbReference>
<feature type="domain" description="4Fe-4S ferredoxin-type" evidence="6">
    <location>
        <begin position="303"/>
        <end position="332"/>
    </location>
</feature>
<evidence type="ECO:0000313" key="7">
    <source>
        <dbReference type="EMBL" id="KPH82780.1"/>
    </source>
</evidence>
<dbReference type="PROSITE" id="PS51379">
    <property type="entry name" value="4FE4S_FER_2"/>
    <property type="match status" value="3"/>
</dbReference>
<reference evidence="7 8" key="1">
    <citation type="submission" date="2015-07" db="EMBL/GenBank/DDBJ databases">
        <title>Whole genome sequencing of Bosea vaviloviae isolated from cave pool.</title>
        <authorList>
            <person name="Tan N.E.H."/>
            <person name="Lee Y.P."/>
            <person name="Gan H.M."/>
            <person name="Barton H."/>
            <person name="Savka M.A."/>
        </authorList>
    </citation>
    <scope>NUCLEOTIDE SEQUENCE [LARGE SCALE GENOMIC DNA]</scope>
    <source>
        <strain evidence="7 8">SD260</strain>
    </source>
</reference>
<protein>
    <submittedName>
        <fullName evidence="7">4Fe-4S ferredoxin</fullName>
    </submittedName>
</protein>
<dbReference type="PATRIC" id="fig|1526658.3.peg.1760"/>
<evidence type="ECO:0000256" key="2">
    <source>
        <dbReference type="ARBA" id="ARBA00022723"/>
    </source>
</evidence>
<dbReference type="InterPro" id="IPR050572">
    <property type="entry name" value="Fe-S_Ferredoxin"/>
</dbReference>
<keyword evidence="1" id="KW-0004">4Fe-4S</keyword>
<dbReference type="Gene3D" id="3.30.70.20">
    <property type="match status" value="2"/>
</dbReference>
<proteinExistence type="predicted"/>